<dbReference type="GO" id="GO:0003677">
    <property type="term" value="F:DNA binding"/>
    <property type="evidence" value="ECO:0007669"/>
    <property type="project" value="UniProtKB-KW"/>
</dbReference>
<evidence type="ECO:0000256" key="2">
    <source>
        <dbReference type="ARBA" id="ARBA00023125"/>
    </source>
</evidence>
<keyword evidence="3" id="KW-0804">Transcription</keyword>
<evidence type="ECO:0000256" key="3">
    <source>
        <dbReference type="ARBA" id="ARBA00023163"/>
    </source>
</evidence>
<dbReference type="OrthoDB" id="9808843at2"/>
<evidence type="ECO:0000313" key="6">
    <source>
        <dbReference type="Proteomes" id="UP000256541"/>
    </source>
</evidence>
<dbReference type="PRINTS" id="PR00038">
    <property type="entry name" value="HTHLUXR"/>
</dbReference>
<sequence>MADVVSEAGAELALSTAPGARTRWRLRMPEVLQAPPSHRAAIRSAALGHSPLDPRVAGALLPGAQVALPAPSAAAAAAAAAAAQDVAGSARTSPLSARESEMLGLVTRGLSNKQIGQELGIAERTVKAHIGSIFRHLGVDDRASAAMWARDHDF</sequence>
<keyword evidence="2" id="KW-0238">DNA-binding</keyword>
<dbReference type="AlphaFoldDB" id="A0A3E0W252"/>
<dbReference type="Gene3D" id="1.10.10.10">
    <property type="entry name" value="Winged helix-like DNA-binding domain superfamily/Winged helix DNA-binding domain"/>
    <property type="match status" value="1"/>
</dbReference>
<dbReference type="PROSITE" id="PS50043">
    <property type="entry name" value="HTH_LUXR_2"/>
    <property type="match status" value="1"/>
</dbReference>
<dbReference type="Pfam" id="PF00196">
    <property type="entry name" value="GerE"/>
    <property type="match status" value="1"/>
</dbReference>
<dbReference type="GO" id="GO:0006355">
    <property type="term" value="P:regulation of DNA-templated transcription"/>
    <property type="evidence" value="ECO:0007669"/>
    <property type="project" value="InterPro"/>
</dbReference>
<comment type="caution">
    <text evidence="5">The sequence shown here is derived from an EMBL/GenBank/DDBJ whole genome shotgun (WGS) entry which is preliminary data.</text>
</comment>
<evidence type="ECO:0000259" key="4">
    <source>
        <dbReference type="PROSITE" id="PS50043"/>
    </source>
</evidence>
<dbReference type="InterPro" id="IPR036388">
    <property type="entry name" value="WH-like_DNA-bd_sf"/>
</dbReference>
<dbReference type="PANTHER" id="PTHR44688:SF16">
    <property type="entry name" value="DNA-BINDING TRANSCRIPTIONAL ACTIVATOR DEVR_DOSR"/>
    <property type="match status" value="1"/>
</dbReference>
<accession>A0A3E0W252</accession>
<reference evidence="5 6" key="1">
    <citation type="submission" date="2017-04" db="EMBL/GenBank/DDBJ databases">
        <title>Comparative genome analysis of Subtercola boreus.</title>
        <authorList>
            <person name="Cho Y.-J."/>
            <person name="Cho A."/>
            <person name="Kim O.-S."/>
            <person name="Lee J.-I."/>
        </authorList>
    </citation>
    <scope>NUCLEOTIDE SEQUENCE [LARGE SCALE GENOMIC DNA]</scope>
    <source>
        <strain evidence="5 6">P27479</strain>
    </source>
</reference>
<dbReference type="PANTHER" id="PTHR44688">
    <property type="entry name" value="DNA-BINDING TRANSCRIPTIONAL ACTIVATOR DEVR_DOSR"/>
    <property type="match status" value="1"/>
</dbReference>
<name>A0A3E0W252_9MICO</name>
<dbReference type="RefSeq" id="WP_116410955.1">
    <property type="nucleotide sequence ID" value="NZ_NBXB01000019.1"/>
</dbReference>
<evidence type="ECO:0000313" key="5">
    <source>
        <dbReference type="EMBL" id="RFA15583.1"/>
    </source>
</evidence>
<keyword evidence="1" id="KW-0805">Transcription regulation</keyword>
<dbReference type="CDD" id="cd06170">
    <property type="entry name" value="LuxR_C_like"/>
    <property type="match status" value="1"/>
</dbReference>
<dbReference type="EMBL" id="NBXB01000019">
    <property type="protein sequence ID" value="RFA15583.1"/>
    <property type="molecule type" value="Genomic_DNA"/>
</dbReference>
<dbReference type="InterPro" id="IPR016032">
    <property type="entry name" value="Sig_transdc_resp-reg_C-effctor"/>
</dbReference>
<gene>
    <name evidence="5" type="ORF">B7R22_06425</name>
</gene>
<dbReference type="SUPFAM" id="SSF46894">
    <property type="entry name" value="C-terminal effector domain of the bipartite response regulators"/>
    <property type="match status" value="1"/>
</dbReference>
<feature type="domain" description="HTH luxR-type" evidence="4">
    <location>
        <begin position="88"/>
        <end position="153"/>
    </location>
</feature>
<dbReference type="SMART" id="SM00421">
    <property type="entry name" value="HTH_LUXR"/>
    <property type="match status" value="1"/>
</dbReference>
<protein>
    <recommendedName>
        <fullName evidence="4">HTH luxR-type domain-containing protein</fullName>
    </recommendedName>
</protein>
<dbReference type="InterPro" id="IPR000792">
    <property type="entry name" value="Tscrpt_reg_LuxR_C"/>
</dbReference>
<organism evidence="5 6">
    <name type="scientific">Subtercola boreus</name>
    <dbReference type="NCBI Taxonomy" id="120213"/>
    <lineage>
        <taxon>Bacteria</taxon>
        <taxon>Bacillati</taxon>
        <taxon>Actinomycetota</taxon>
        <taxon>Actinomycetes</taxon>
        <taxon>Micrococcales</taxon>
        <taxon>Microbacteriaceae</taxon>
        <taxon>Subtercola</taxon>
    </lineage>
</organism>
<dbReference type="Proteomes" id="UP000256541">
    <property type="component" value="Unassembled WGS sequence"/>
</dbReference>
<evidence type="ECO:0000256" key="1">
    <source>
        <dbReference type="ARBA" id="ARBA00023015"/>
    </source>
</evidence>
<proteinExistence type="predicted"/>